<dbReference type="InterPro" id="IPR038765">
    <property type="entry name" value="Papain-like_cys_pep_sf"/>
</dbReference>
<feature type="domain" description="Peptidase C1A papain C-terminal" evidence="5">
    <location>
        <begin position="60"/>
        <end position="145"/>
    </location>
</feature>
<dbReference type="GO" id="GO:0008234">
    <property type="term" value="F:cysteine-type peptidase activity"/>
    <property type="evidence" value="ECO:0007669"/>
    <property type="project" value="UniProtKB-KW"/>
</dbReference>
<reference evidence="6 7" key="2">
    <citation type="journal article" date="2017" name="Front. Plant Sci.">
        <title>Gene Classification and Mining of Molecular Markers Useful in Red Clover (Trifolium pratense) Breeding.</title>
        <authorList>
            <person name="Istvanek J."/>
            <person name="Dluhosova J."/>
            <person name="Dluhos P."/>
            <person name="Patkova L."/>
            <person name="Nedelnik J."/>
            <person name="Repkova J."/>
        </authorList>
    </citation>
    <scope>NUCLEOTIDE SEQUENCE [LARGE SCALE GENOMIC DNA]</scope>
    <source>
        <strain evidence="7">cv. Tatra</strain>
        <tissue evidence="6">Young leaves</tissue>
    </source>
</reference>
<dbReference type="STRING" id="57577.A0A2K3MXJ1"/>
<comment type="caution">
    <text evidence="6">The sequence shown here is derived from an EMBL/GenBank/DDBJ whole genome shotgun (WGS) entry which is preliminary data.</text>
</comment>
<dbReference type="AlphaFoldDB" id="A0A2K3MXJ1"/>
<protein>
    <submittedName>
        <fullName evidence="6">Cysteine proteinase</fullName>
    </submittedName>
</protein>
<evidence type="ECO:0000256" key="1">
    <source>
        <dbReference type="ARBA" id="ARBA00008455"/>
    </source>
</evidence>
<evidence type="ECO:0000259" key="5">
    <source>
        <dbReference type="Pfam" id="PF00112"/>
    </source>
</evidence>
<evidence type="ECO:0000256" key="4">
    <source>
        <dbReference type="ARBA" id="ARBA00022807"/>
    </source>
</evidence>
<dbReference type="InterPro" id="IPR000668">
    <property type="entry name" value="Peptidase_C1A_C"/>
</dbReference>
<gene>
    <name evidence="6" type="ORF">L195_g018700</name>
</gene>
<comment type="similarity">
    <text evidence="1">Belongs to the peptidase C1 family.</text>
</comment>
<sequence length="145" mass="15940">MFSKLSKGLKYGIPVSAALYLAAYLDAYIKHRNSHKLISWARGCNYPPDVSVINQDISDLPQAVDWRQLGAVTDVSNQGDFRTCFAFSSVEAVEGAHQIISGELVKLSAQEILDNWETDYSSGGSVQKAFDYIKQNGIGLSSDYP</sequence>
<dbReference type="GO" id="GO:0006508">
    <property type="term" value="P:proteolysis"/>
    <property type="evidence" value="ECO:0007669"/>
    <property type="project" value="UniProtKB-KW"/>
</dbReference>
<dbReference type="PANTHER" id="PTHR12411">
    <property type="entry name" value="CYSTEINE PROTEASE FAMILY C1-RELATED"/>
    <property type="match status" value="1"/>
</dbReference>
<dbReference type="EMBL" id="ASHM01013545">
    <property type="protein sequence ID" value="PNX95507.1"/>
    <property type="molecule type" value="Genomic_DNA"/>
</dbReference>
<organism evidence="6 7">
    <name type="scientific">Trifolium pratense</name>
    <name type="common">Red clover</name>
    <dbReference type="NCBI Taxonomy" id="57577"/>
    <lineage>
        <taxon>Eukaryota</taxon>
        <taxon>Viridiplantae</taxon>
        <taxon>Streptophyta</taxon>
        <taxon>Embryophyta</taxon>
        <taxon>Tracheophyta</taxon>
        <taxon>Spermatophyta</taxon>
        <taxon>Magnoliopsida</taxon>
        <taxon>eudicotyledons</taxon>
        <taxon>Gunneridae</taxon>
        <taxon>Pentapetalae</taxon>
        <taxon>rosids</taxon>
        <taxon>fabids</taxon>
        <taxon>Fabales</taxon>
        <taxon>Fabaceae</taxon>
        <taxon>Papilionoideae</taxon>
        <taxon>50 kb inversion clade</taxon>
        <taxon>NPAAA clade</taxon>
        <taxon>Hologalegina</taxon>
        <taxon>IRL clade</taxon>
        <taxon>Trifolieae</taxon>
        <taxon>Trifolium</taxon>
    </lineage>
</organism>
<evidence type="ECO:0000313" key="7">
    <source>
        <dbReference type="Proteomes" id="UP000236291"/>
    </source>
</evidence>
<dbReference type="Gene3D" id="3.90.70.10">
    <property type="entry name" value="Cysteine proteinases"/>
    <property type="match status" value="1"/>
</dbReference>
<keyword evidence="3" id="KW-0378">Hydrolase</keyword>
<keyword evidence="4" id="KW-0788">Thiol protease</keyword>
<evidence type="ECO:0000256" key="2">
    <source>
        <dbReference type="ARBA" id="ARBA00022670"/>
    </source>
</evidence>
<reference evidence="6 7" key="1">
    <citation type="journal article" date="2014" name="Am. J. Bot.">
        <title>Genome assembly and annotation for red clover (Trifolium pratense; Fabaceae).</title>
        <authorList>
            <person name="Istvanek J."/>
            <person name="Jaros M."/>
            <person name="Krenek A."/>
            <person name="Repkova J."/>
        </authorList>
    </citation>
    <scope>NUCLEOTIDE SEQUENCE [LARGE SCALE GENOMIC DNA]</scope>
    <source>
        <strain evidence="7">cv. Tatra</strain>
        <tissue evidence="6">Young leaves</tissue>
    </source>
</reference>
<accession>A0A2K3MXJ1</accession>
<name>A0A2K3MXJ1_TRIPR</name>
<dbReference type="Pfam" id="PF00112">
    <property type="entry name" value="Peptidase_C1"/>
    <property type="match status" value="1"/>
</dbReference>
<evidence type="ECO:0000256" key="3">
    <source>
        <dbReference type="ARBA" id="ARBA00022801"/>
    </source>
</evidence>
<dbReference type="InterPro" id="IPR013128">
    <property type="entry name" value="Peptidase_C1A"/>
</dbReference>
<proteinExistence type="inferred from homology"/>
<dbReference type="Proteomes" id="UP000236291">
    <property type="component" value="Unassembled WGS sequence"/>
</dbReference>
<keyword evidence="2" id="KW-0645">Protease</keyword>
<evidence type="ECO:0000313" key="6">
    <source>
        <dbReference type="EMBL" id="PNX95507.1"/>
    </source>
</evidence>
<dbReference type="SUPFAM" id="SSF54001">
    <property type="entry name" value="Cysteine proteinases"/>
    <property type="match status" value="1"/>
</dbReference>